<keyword evidence="1" id="KW-0812">Transmembrane</keyword>
<keyword evidence="1" id="KW-1133">Transmembrane helix</keyword>
<dbReference type="Proteomes" id="UP000028091">
    <property type="component" value="Unassembled WGS sequence"/>
</dbReference>
<dbReference type="AlphaFoldDB" id="A0A081LBP7"/>
<evidence type="ECO:0000256" key="1">
    <source>
        <dbReference type="SAM" id="Phobius"/>
    </source>
</evidence>
<sequence length="113" mass="12070">MDVKEAFIPNFISCYFIALGVILGGAIIGGVGAYLSGQPPLSIISSLANRLKIWALVAAIGGTFDAVYSFERGIFEGNTRDIFKQILLIISAMGGAQTGYLIITWLTQEHVSS</sequence>
<dbReference type="InterPro" id="IPR025689">
    <property type="entry name" value="Spore_YtrH"/>
</dbReference>
<evidence type="ECO:0000313" key="3">
    <source>
        <dbReference type="Proteomes" id="UP000028091"/>
    </source>
</evidence>
<dbReference type="OrthoDB" id="2381692at2"/>
<reference evidence="2 3" key="1">
    <citation type="submission" date="2012-09" db="EMBL/GenBank/DDBJ databases">
        <title>Genome Sequence of Bacillus sp. DW5-4.</title>
        <authorList>
            <person name="Lai Q."/>
            <person name="Liu Y."/>
            <person name="Shao Z."/>
        </authorList>
    </citation>
    <scope>NUCLEOTIDE SEQUENCE [LARGE SCALE GENOMIC DNA]</scope>
    <source>
        <strain evidence="2 3">DW5-4</strain>
    </source>
</reference>
<name>A0A081LBP7_9BACI</name>
<proteinExistence type="predicted"/>
<comment type="caution">
    <text evidence="2">The sequence shown here is derived from an EMBL/GenBank/DDBJ whole genome shotgun (WGS) entry which is preliminary data.</text>
</comment>
<feature type="transmembrane region" description="Helical" evidence="1">
    <location>
        <begin position="53"/>
        <end position="70"/>
    </location>
</feature>
<dbReference type="RefSeq" id="WP_034320977.1">
    <property type="nucleotide sequence ID" value="NZ_JALPZN010000017.1"/>
</dbReference>
<organism evidence="2 3">
    <name type="scientific">Bacillus zhangzhouensis</name>
    <dbReference type="NCBI Taxonomy" id="1178540"/>
    <lineage>
        <taxon>Bacteria</taxon>
        <taxon>Bacillati</taxon>
        <taxon>Bacillota</taxon>
        <taxon>Bacilli</taxon>
        <taxon>Bacillales</taxon>
        <taxon>Bacillaceae</taxon>
        <taxon>Bacillus</taxon>
    </lineage>
</organism>
<feature type="transmembrane region" description="Helical" evidence="1">
    <location>
        <begin position="12"/>
        <end position="33"/>
    </location>
</feature>
<accession>A0A081LBP7</accession>
<dbReference type="EMBL" id="JOTP01000008">
    <property type="protein sequence ID" value="KEP26673.1"/>
    <property type="molecule type" value="Genomic_DNA"/>
</dbReference>
<protein>
    <submittedName>
        <fullName evidence="2">Sporulation protein</fullName>
    </submittedName>
</protein>
<dbReference type="eggNOG" id="ENOG50330BE">
    <property type="taxonomic scope" value="Bacteria"/>
</dbReference>
<gene>
    <name evidence="2" type="ORF">BA70_19020</name>
</gene>
<dbReference type="Pfam" id="PF14034">
    <property type="entry name" value="Spore_YtrH"/>
    <property type="match status" value="1"/>
</dbReference>
<feature type="transmembrane region" description="Helical" evidence="1">
    <location>
        <begin position="82"/>
        <end position="103"/>
    </location>
</feature>
<keyword evidence="1" id="KW-0472">Membrane</keyword>
<keyword evidence="3" id="KW-1185">Reference proteome</keyword>
<evidence type="ECO:0000313" key="2">
    <source>
        <dbReference type="EMBL" id="KEP26673.1"/>
    </source>
</evidence>